<dbReference type="OrthoDB" id="5845282at2759"/>
<dbReference type="EMBL" id="DS269335">
    <property type="protein sequence ID" value="EFP12855.1"/>
    <property type="molecule type" value="Genomic_DNA"/>
</dbReference>
<gene>
    <name evidence="2" type="ORF">CRE_30569</name>
</gene>
<dbReference type="HOGENOM" id="CLU_1514239_0_0_1"/>
<proteinExistence type="predicted"/>
<dbReference type="STRING" id="31234.E3NP96"/>
<evidence type="ECO:0000313" key="2">
    <source>
        <dbReference type="EMBL" id="EFP12855.1"/>
    </source>
</evidence>
<organism evidence="3">
    <name type="scientific">Caenorhabditis remanei</name>
    <name type="common">Caenorhabditis vulgaris</name>
    <dbReference type="NCBI Taxonomy" id="31234"/>
    <lineage>
        <taxon>Eukaryota</taxon>
        <taxon>Metazoa</taxon>
        <taxon>Ecdysozoa</taxon>
        <taxon>Nematoda</taxon>
        <taxon>Chromadorea</taxon>
        <taxon>Rhabditida</taxon>
        <taxon>Rhabditina</taxon>
        <taxon>Rhabditomorpha</taxon>
        <taxon>Rhabditoidea</taxon>
        <taxon>Rhabditidae</taxon>
        <taxon>Peloderinae</taxon>
        <taxon>Caenorhabditis</taxon>
    </lineage>
</organism>
<feature type="non-terminal residue" evidence="2">
    <location>
        <position position="178"/>
    </location>
</feature>
<name>E3NP96_CAERE</name>
<protein>
    <submittedName>
        <fullName evidence="2">Uncharacterized protein</fullName>
    </submittedName>
</protein>
<feature type="compositionally biased region" description="Basic and acidic residues" evidence="1">
    <location>
        <begin position="165"/>
        <end position="178"/>
    </location>
</feature>
<accession>E3NP96</accession>
<feature type="region of interest" description="Disordered" evidence="1">
    <location>
        <begin position="141"/>
        <end position="178"/>
    </location>
</feature>
<evidence type="ECO:0000313" key="3">
    <source>
        <dbReference type="Proteomes" id="UP000008281"/>
    </source>
</evidence>
<dbReference type="Proteomes" id="UP000008281">
    <property type="component" value="Unassembled WGS sequence"/>
</dbReference>
<reference evidence="2" key="1">
    <citation type="submission" date="2007-07" db="EMBL/GenBank/DDBJ databases">
        <title>PCAP assembly of the Caenorhabditis remanei genome.</title>
        <authorList>
            <consortium name="The Caenorhabditis remanei Sequencing Consortium"/>
            <person name="Wilson R.K."/>
        </authorList>
    </citation>
    <scope>NUCLEOTIDE SEQUENCE [LARGE SCALE GENOMIC DNA]</scope>
    <source>
        <strain evidence="2">PB4641</strain>
    </source>
</reference>
<evidence type="ECO:0000256" key="1">
    <source>
        <dbReference type="SAM" id="MobiDB-lite"/>
    </source>
</evidence>
<dbReference type="AlphaFoldDB" id="E3NP96"/>
<keyword evidence="3" id="KW-1185">Reference proteome</keyword>
<dbReference type="eggNOG" id="KOG1048">
    <property type="taxonomic scope" value="Eukaryota"/>
</dbReference>
<feature type="compositionally biased region" description="Polar residues" evidence="1">
    <location>
        <begin position="1"/>
        <end position="18"/>
    </location>
</feature>
<sequence>MATSYLTESFTGPTSARGSSYSYSYESHYDNPPEEEYEHFTNDDGVHQMQKKPMTNAYVLNCHGCQLSSMRLPNKGFLEMITLREIPPSFFTDSKLQNQFKALNQISFGIVQSVYPTIYRTLFRNSLQILKLIRQVPEDHHSARGSSYSYSYESHYDNPPEEEYEHFTNDDGVHQMQK</sequence>
<feature type="region of interest" description="Disordered" evidence="1">
    <location>
        <begin position="1"/>
        <end position="28"/>
    </location>
</feature>
<dbReference type="InParanoid" id="E3NP96"/>